<dbReference type="EMBL" id="NHTK01006035">
    <property type="protein sequence ID" value="PPQ66764.1"/>
    <property type="molecule type" value="Genomic_DNA"/>
</dbReference>
<reference evidence="2 3" key="1">
    <citation type="journal article" date="2018" name="Evol. Lett.">
        <title>Horizontal gene cluster transfer increased hallucinogenic mushroom diversity.</title>
        <authorList>
            <person name="Reynolds H.T."/>
            <person name="Vijayakumar V."/>
            <person name="Gluck-Thaler E."/>
            <person name="Korotkin H.B."/>
            <person name="Matheny P.B."/>
            <person name="Slot J.C."/>
        </authorList>
    </citation>
    <scope>NUCLEOTIDE SEQUENCE [LARGE SCALE GENOMIC DNA]</scope>
    <source>
        <strain evidence="2 3">2629</strain>
    </source>
</reference>
<dbReference type="PANTHER" id="PTHR45763">
    <property type="entry name" value="HYDROLASE, ALPHA/BETA FOLD FAMILY PROTEIN, EXPRESSED-RELATED"/>
    <property type="match status" value="1"/>
</dbReference>
<dbReference type="InterPro" id="IPR029058">
    <property type="entry name" value="AB_hydrolase_fold"/>
</dbReference>
<name>A0A409VKH6_9AGAR</name>
<dbReference type="InterPro" id="IPR000073">
    <property type="entry name" value="AB_hydrolase_1"/>
</dbReference>
<gene>
    <name evidence="2" type="ORF">CVT24_008722</name>
</gene>
<dbReference type="SUPFAM" id="SSF53474">
    <property type="entry name" value="alpha/beta-Hydrolases"/>
    <property type="match status" value="1"/>
</dbReference>
<dbReference type="Gene3D" id="3.40.50.1820">
    <property type="entry name" value="alpha/beta hydrolase"/>
    <property type="match status" value="1"/>
</dbReference>
<dbReference type="PANTHER" id="PTHR45763:SF46">
    <property type="entry name" value="AB HYDROLASE-1 DOMAIN-CONTAINING PROTEIN"/>
    <property type="match status" value="1"/>
</dbReference>
<dbReference type="Proteomes" id="UP000284842">
    <property type="component" value="Unassembled WGS sequence"/>
</dbReference>
<feature type="domain" description="AB hydrolase-1" evidence="1">
    <location>
        <begin position="52"/>
        <end position="319"/>
    </location>
</feature>
<dbReference type="InParanoid" id="A0A409VKH6"/>
<protein>
    <recommendedName>
        <fullName evidence="1">AB hydrolase-1 domain-containing protein</fullName>
    </recommendedName>
</protein>
<dbReference type="Pfam" id="PF12697">
    <property type="entry name" value="Abhydrolase_6"/>
    <property type="match status" value="1"/>
</dbReference>
<evidence type="ECO:0000313" key="3">
    <source>
        <dbReference type="Proteomes" id="UP000284842"/>
    </source>
</evidence>
<evidence type="ECO:0000313" key="2">
    <source>
        <dbReference type="EMBL" id="PPQ66764.1"/>
    </source>
</evidence>
<organism evidence="2 3">
    <name type="scientific">Panaeolus cyanescens</name>
    <dbReference type="NCBI Taxonomy" id="181874"/>
    <lineage>
        <taxon>Eukaryota</taxon>
        <taxon>Fungi</taxon>
        <taxon>Dikarya</taxon>
        <taxon>Basidiomycota</taxon>
        <taxon>Agaricomycotina</taxon>
        <taxon>Agaricomycetes</taxon>
        <taxon>Agaricomycetidae</taxon>
        <taxon>Agaricales</taxon>
        <taxon>Agaricineae</taxon>
        <taxon>Galeropsidaceae</taxon>
        <taxon>Panaeolus</taxon>
    </lineage>
</organism>
<sequence length="341" mass="38468">MGFPKPSPSVASTSENYLVLPDGRTLAYTEAGHPSSSTVVIYFHSAFGAGRTSYISPALQEDKLHIVSPTLHGWGRSSPRDKSIPYHECIASDITALMDHLHPHDLSLKIYLIGISYGSVPAQMLYGAPFELFPLGRCIIGCLLIAPFSPFKHHHDYTADMSSENYIAMGPPSRYLPFKVVPRLVLLSMTFHLRTIEKAEQLIRSTLFDVMDEDDKELYKDWRGKYGWSEGDLEREMASEMVDSVAESWVGWLEMADNVHGDWGFHPAELDDDHNHRSIYIVTPAGESGAPEAMAKWLHKSYHNSQLETLPGGHIAALLRLDEVWKKFRRSVNTKHQRTYN</sequence>
<comment type="caution">
    <text evidence="2">The sequence shown here is derived from an EMBL/GenBank/DDBJ whole genome shotgun (WGS) entry which is preliminary data.</text>
</comment>
<proteinExistence type="predicted"/>
<keyword evidence="3" id="KW-1185">Reference proteome</keyword>
<dbReference type="AlphaFoldDB" id="A0A409VKH6"/>
<accession>A0A409VKH6</accession>
<evidence type="ECO:0000259" key="1">
    <source>
        <dbReference type="Pfam" id="PF12697"/>
    </source>
</evidence>
<dbReference type="OrthoDB" id="294702at2759"/>